<feature type="transmembrane region" description="Helical" evidence="9">
    <location>
        <begin position="29"/>
        <end position="50"/>
    </location>
</feature>
<dbReference type="AlphaFoldDB" id="A0A074LU15"/>
<comment type="caution">
    <text evidence="10">The sequence shown here is derived from an EMBL/GenBank/DDBJ whole genome shotgun (WGS) entry which is preliminary data.</text>
</comment>
<dbReference type="GO" id="GO:0009847">
    <property type="term" value="P:spore germination"/>
    <property type="evidence" value="ECO:0007669"/>
    <property type="project" value="InterPro"/>
</dbReference>
<organism evidence="10 11">
    <name type="scientific">Tumebacillus flagellatus</name>
    <dbReference type="NCBI Taxonomy" id="1157490"/>
    <lineage>
        <taxon>Bacteria</taxon>
        <taxon>Bacillati</taxon>
        <taxon>Bacillota</taxon>
        <taxon>Bacilli</taxon>
        <taxon>Bacillales</taxon>
        <taxon>Alicyclobacillaceae</taxon>
        <taxon>Tumebacillus</taxon>
    </lineage>
</organism>
<comment type="similarity">
    <text evidence="2">Belongs to the amino acid-polyamine-organocation (APC) superfamily. Spore germination protein (SGP) (TC 2.A.3.9) family.</text>
</comment>
<proteinExistence type="inferred from homology"/>
<feature type="transmembrane region" description="Helical" evidence="9">
    <location>
        <begin position="352"/>
        <end position="376"/>
    </location>
</feature>
<keyword evidence="7 9" id="KW-0472">Membrane</keyword>
<feature type="transmembrane region" description="Helical" evidence="9">
    <location>
        <begin position="241"/>
        <end position="263"/>
    </location>
</feature>
<evidence type="ECO:0000256" key="8">
    <source>
        <dbReference type="SAM" id="MobiDB-lite"/>
    </source>
</evidence>
<evidence type="ECO:0000313" key="10">
    <source>
        <dbReference type="EMBL" id="KEO83368.1"/>
    </source>
</evidence>
<dbReference type="Proteomes" id="UP000027931">
    <property type="component" value="Unassembled WGS sequence"/>
</dbReference>
<evidence type="ECO:0000313" key="11">
    <source>
        <dbReference type="Proteomes" id="UP000027931"/>
    </source>
</evidence>
<evidence type="ECO:0000256" key="2">
    <source>
        <dbReference type="ARBA" id="ARBA00007998"/>
    </source>
</evidence>
<dbReference type="Pfam" id="PF03845">
    <property type="entry name" value="Spore_permease"/>
    <property type="match status" value="1"/>
</dbReference>
<dbReference type="Gene3D" id="1.20.1740.10">
    <property type="entry name" value="Amino acid/polyamine transporter I"/>
    <property type="match status" value="1"/>
</dbReference>
<dbReference type="OrthoDB" id="2380240at2"/>
<evidence type="ECO:0000256" key="4">
    <source>
        <dbReference type="ARBA" id="ARBA00022544"/>
    </source>
</evidence>
<keyword evidence="4" id="KW-0309">Germination</keyword>
<feature type="transmembrane region" description="Helical" evidence="9">
    <location>
        <begin position="166"/>
        <end position="188"/>
    </location>
</feature>
<keyword evidence="3" id="KW-0813">Transport</keyword>
<dbReference type="RefSeq" id="WP_038087529.1">
    <property type="nucleotide sequence ID" value="NZ_JMIR01000012.1"/>
</dbReference>
<feature type="compositionally biased region" description="Low complexity" evidence="8">
    <location>
        <begin position="1"/>
        <end position="15"/>
    </location>
</feature>
<feature type="transmembrane region" description="Helical" evidence="9">
    <location>
        <begin position="143"/>
        <end position="159"/>
    </location>
</feature>
<dbReference type="NCBIfam" id="TIGR00912">
    <property type="entry name" value="2A0309"/>
    <property type="match status" value="1"/>
</dbReference>
<feature type="transmembrane region" description="Helical" evidence="9">
    <location>
        <begin position="62"/>
        <end position="83"/>
    </location>
</feature>
<feature type="transmembrane region" description="Helical" evidence="9">
    <location>
        <begin position="103"/>
        <end position="123"/>
    </location>
</feature>
<gene>
    <name evidence="10" type="ORF">EL26_10345</name>
</gene>
<dbReference type="STRING" id="1157490.EL26_10345"/>
<reference evidence="10 11" key="1">
    <citation type="journal article" date="2013" name="Int. J. Syst. Evol. Microbiol.">
        <title>Tumebacillus flagellatus sp. nov., an alpha-amylase/pullulanase-producing bacterium isolated from cassava wastewater.</title>
        <authorList>
            <person name="Wang Q."/>
            <person name="Xie N."/>
            <person name="Qin Y."/>
            <person name="Shen N."/>
            <person name="Zhu J."/>
            <person name="Mi H."/>
            <person name="Huang R."/>
        </authorList>
    </citation>
    <scope>NUCLEOTIDE SEQUENCE [LARGE SCALE GENOMIC DNA]</scope>
    <source>
        <strain evidence="10 11">GST4</strain>
    </source>
</reference>
<evidence type="ECO:0000256" key="5">
    <source>
        <dbReference type="ARBA" id="ARBA00022692"/>
    </source>
</evidence>
<dbReference type="GO" id="GO:0016020">
    <property type="term" value="C:membrane"/>
    <property type="evidence" value="ECO:0007669"/>
    <property type="project" value="UniProtKB-SubCell"/>
</dbReference>
<evidence type="ECO:0000256" key="6">
    <source>
        <dbReference type="ARBA" id="ARBA00022989"/>
    </source>
</evidence>
<dbReference type="PANTHER" id="PTHR34975:SF2">
    <property type="entry name" value="SPORE GERMINATION PROTEIN A2"/>
    <property type="match status" value="1"/>
</dbReference>
<comment type="subcellular location">
    <subcellularLocation>
        <location evidence="1">Membrane</location>
        <topology evidence="1">Multi-pass membrane protein</topology>
    </subcellularLocation>
</comment>
<keyword evidence="5 9" id="KW-0812">Transmembrane</keyword>
<feature type="transmembrane region" description="Helical" evidence="9">
    <location>
        <begin position="291"/>
        <end position="309"/>
    </location>
</feature>
<evidence type="ECO:0000256" key="9">
    <source>
        <dbReference type="SAM" id="Phobius"/>
    </source>
</evidence>
<feature type="transmembrane region" description="Helical" evidence="9">
    <location>
        <begin position="321"/>
        <end position="340"/>
    </location>
</feature>
<evidence type="ECO:0000256" key="1">
    <source>
        <dbReference type="ARBA" id="ARBA00004141"/>
    </source>
</evidence>
<evidence type="ECO:0000256" key="7">
    <source>
        <dbReference type="ARBA" id="ARBA00023136"/>
    </source>
</evidence>
<dbReference type="InterPro" id="IPR004761">
    <property type="entry name" value="Spore_GerAB"/>
</dbReference>
<protein>
    <submittedName>
        <fullName evidence="10">Uncharacterized protein</fullName>
    </submittedName>
</protein>
<keyword evidence="6 9" id="KW-1133">Transmembrane helix</keyword>
<dbReference type="EMBL" id="JMIR01000012">
    <property type="protein sequence ID" value="KEO83368.1"/>
    <property type="molecule type" value="Genomic_DNA"/>
</dbReference>
<dbReference type="PANTHER" id="PTHR34975">
    <property type="entry name" value="SPORE GERMINATION PROTEIN A2"/>
    <property type="match status" value="1"/>
</dbReference>
<dbReference type="eggNOG" id="COG0814">
    <property type="taxonomic scope" value="Bacteria"/>
</dbReference>
<name>A0A074LU15_9BACL</name>
<feature type="region of interest" description="Disordered" evidence="8">
    <location>
        <begin position="1"/>
        <end position="22"/>
    </location>
</feature>
<keyword evidence="11" id="KW-1185">Reference proteome</keyword>
<feature type="transmembrane region" description="Helical" evidence="9">
    <location>
        <begin position="208"/>
        <end position="229"/>
    </location>
</feature>
<evidence type="ECO:0000256" key="3">
    <source>
        <dbReference type="ARBA" id="ARBA00022448"/>
    </source>
</evidence>
<sequence length="398" mass="44942">MTQQQEQQQQKQLQKPSAVQTDEHKRRSLGFLEMMFLVQTVQVGIGLFNLPRVVVEEAGHPGWIAVLIAGVAAHIAIWICILLTRRFPDLDLYGMLTRVYGKWIGWFFGAVFMLYCVAMSALVGRTYVEVVQLWMFPTTSTNMFYLLLLLPCFYAATAGPRVLARLATLVFFATSWMLLLLIAPARQITWDYYFPIFFNTTLWDLTRAAWKVGASMVGFELLLIFHTFAKDKKKTLKAASFGNGITVFIYLLVTLVSIGFYSAGQIIKVLSPTLHMFQIVELPLIERIEHIGISTWSFLIVNTVCTYLWAGGRFLYTFGKWSEPVCVLMLFPPVFLIGIMGRDVFFLTKFELYLGTIGGLMSTVMPLFLLLSAMILRKRGGTSAPPAPPEDSQEVSVS</sequence>
<accession>A0A074LU15</accession>